<feature type="transmembrane region" description="Helical" evidence="6">
    <location>
        <begin position="168"/>
        <end position="192"/>
    </location>
</feature>
<dbReference type="CDD" id="cd06174">
    <property type="entry name" value="MFS"/>
    <property type="match status" value="1"/>
</dbReference>
<dbReference type="PANTHER" id="PTHR23528">
    <property type="match status" value="1"/>
</dbReference>
<dbReference type="Proteomes" id="UP000078437">
    <property type="component" value="Chromosome"/>
</dbReference>
<feature type="region of interest" description="Disordered" evidence="5">
    <location>
        <begin position="27"/>
        <end position="72"/>
    </location>
</feature>
<dbReference type="Pfam" id="PF07690">
    <property type="entry name" value="MFS_1"/>
    <property type="match status" value="1"/>
</dbReference>
<evidence type="ECO:0000313" key="8">
    <source>
        <dbReference type="EMBL" id="ANJ25569.1"/>
    </source>
</evidence>
<feature type="transmembrane region" description="Helical" evidence="6">
    <location>
        <begin position="204"/>
        <end position="227"/>
    </location>
</feature>
<dbReference type="InterPro" id="IPR036259">
    <property type="entry name" value="MFS_trans_sf"/>
</dbReference>
<dbReference type="InterPro" id="IPR020846">
    <property type="entry name" value="MFS_dom"/>
</dbReference>
<dbReference type="KEGG" id="agy:ATC03_01050"/>
<feature type="transmembrane region" description="Helical" evidence="6">
    <location>
        <begin position="355"/>
        <end position="374"/>
    </location>
</feature>
<evidence type="ECO:0000256" key="4">
    <source>
        <dbReference type="ARBA" id="ARBA00023136"/>
    </source>
</evidence>
<name>A0A191WBK6_9MICO</name>
<keyword evidence="3 6" id="KW-1133">Transmembrane helix</keyword>
<evidence type="ECO:0000256" key="3">
    <source>
        <dbReference type="ARBA" id="ARBA00022989"/>
    </source>
</evidence>
<evidence type="ECO:0000259" key="7">
    <source>
        <dbReference type="PROSITE" id="PS50850"/>
    </source>
</evidence>
<dbReference type="RefSeq" id="WP_067872062.1">
    <property type="nucleotide sequence ID" value="NZ_CP013979.1"/>
</dbReference>
<feature type="transmembrane region" description="Helical" evidence="6">
    <location>
        <begin position="322"/>
        <end position="343"/>
    </location>
</feature>
<evidence type="ECO:0000256" key="6">
    <source>
        <dbReference type="SAM" id="Phobius"/>
    </source>
</evidence>
<dbReference type="GO" id="GO:0005886">
    <property type="term" value="C:plasma membrane"/>
    <property type="evidence" value="ECO:0007669"/>
    <property type="project" value="UniProtKB-SubCell"/>
</dbReference>
<dbReference type="SUPFAM" id="SSF103473">
    <property type="entry name" value="MFS general substrate transporter"/>
    <property type="match status" value="1"/>
</dbReference>
<dbReference type="GO" id="GO:0022857">
    <property type="term" value="F:transmembrane transporter activity"/>
    <property type="evidence" value="ECO:0007669"/>
    <property type="project" value="InterPro"/>
</dbReference>
<evidence type="ECO:0000256" key="2">
    <source>
        <dbReference type="ARBA" id="ARBA00022692"/>
    </source>
</evidence>
<feature type="transmembrane region" description="Helical" evidence="6">
    <location>
        <begin position="109"/>
        <end position="133"/>
    </location>
</feature>
<feature type="domain" description="Major facilitator superfamily (MFS) profile" evidence="7">
    <location>
        <begin position="76"/>
        <end position="470"/>
    </location>
</feature>
<feature type="transmembrane region" description="Helical" evidence="6">
    <location>
        <begin position="233"/>
        <end position="252"/>
    </location>
</feature>
<feature type="transmembrane region" description="Helical" evidence="6">
    <location>
        <begin position="418"/>
        <end position="439"/>
    </location>
</feature>
<sequence length="470" mass="50877">MTNRRILITELRSVLLARAHPLPQVVLNEEEPHVDPARRPRRPHRTHRPDGRRLVHRTTARRGSREPAADEAHPPGLLLAGLALFATYAGLIAILLPIQVALIDEANKVANLAIIMTTSFVFTLFAQPIVGAISDRTRSRLGRRAPWMIGGALIGGVLLFGMGFLDSILWLTVFWVLIQVSLNAVQGPLSAITPDRFPRDRRGVASAMLGLGMQIGGTLGVIIAGQFATNFGVGYSVFGVIVIVATIVYVVIDRDWSSKQASVEPWSWRAFLAGFWISPKRHPDFAWAFTARFLFMLGYFVVAAYGLYILTDYIGMSLTDAAGAQVTLTLAGLVPTLVAVAVSGWWSDRIRRRKVFIYASSAIMVTSLAFPLLMPDMTGMLIMNVIIGFGFGFYMSVDTALMTEVLPGGGTDAGKDLGILNIATNIPQAMSAAVAGLIIGTLGGYPMLFVFAMVFVVIAAIAVAPIKSVR</sequence>
<evidence type="ECO:0000313" key="9">
    <source>
        <dbReference type="Proteomes" id="UP000078437"/>
    </source>
</evidence>
<dbReference type="STRING" id="453304.ATC03_01050"/>
<protein>
    <recommendedName>
        <fullName evidence="7">Major facilitator superfamily (MFS) profile domain-containing protein</fullName>
    </recommendedName>
</protein>
<reference evidence="8 9" key="1">
    <citation type="journal article" date="2016" name="Int. J. Syst. Evol. Microbiol.">
        <title>Agromyces aureus sp. nov., isolated from the rhizosphere of Salix caprea L. grown in a heavy-metal-contaminated soil.</title>
        <authorList>
            <person name="Corretto E."/>
            <person name="Antonielli L."/>
            <person name="Sessitsch A."/>
            <person name="Compant S."/>
            <person name="Gorfer M."/>
            <person name="Kuffner M."/>
            <person name="Brader G."/>
        </authorList>
    </citation>
    <scope>NUCLEOTIDE SEQUENCE [LARGE SCALE GENOMIC DNA]</scope>
    <source>
        <strain evidence="8 9">AR33</strain>
    </source>
</reference>
<dbReference type="InterPro" id="IPR011701">
    <property type="entry name" value="MFS"/>
</dbReference>
<feature type="transmembrane region" description="Helical" evidence="6">
    <location>
        <begin position="445"/>
        <end position="466"/>
    </location>
</feature>
<evidence type="ECO:0000256" key="1">
    <source>
        <dbReference type="ARBA" id="ARBA00004651"/>
    </source>
</evidence>
<feature type="transmembrane region" description="Helical" evidence="6">
    <location>
        <begin position="285"/>
        <end position="310"/>
    </location>
</feature>
<dbReference type="PROSITE" id="PS50850">
    <property type="entry name" value="MFS"/>
    <property type="match status" value="1"/>
</dbReference>
<keyword evidence="2 6" id="KW-0812">Transmembrane</keyword>
<feature type="transmembrane region" description="Helical" evidence="6">
    <location>
        <begin position="77"/>
        <end position="103"/>
    </location>
</feature>
<keyword evidence="4 6" id="KW-0472">Membrane</keyword>
<gene>
    <name evidence="8" type="ORF">ATC03_01050</name>
</gene>
<accession>A0A191WBK6</accession>
<evidence type="ECO:0000256" key="5">
    <source>
        <dbReference type="SAM" id="MobiDB-lite"/>
    </source>
</evidence>
<dbReference type="PANTHER" id="PTHR23528:SF1">
    <property type="entry name" value="MAJOR FACILITATOR SUPERFAMILY (MFS) PROFILE DOMAIN-CONTAINING PROTEIN"/>
    <property type="match status" value="1"/>
</dbReference>
<reference evidence="9" key="2">
    <citation type="submission" date="2016-01" db="EMBL/GenBank/DDBJ databases">
        <title>Complete genome sequence of Agromyces aureus AR33T and comparison with related organisms.</title>
        <authorList>
            <person name="Corretto E."/>
            <person name="Antonielli L."/>
            <person name="Sessitsch A."/>
            <person name="Brader G."/>
        </authorList>
    </citation>
    <scope>NUCLEOTIDE SEQUENCE [LARGE SCALE GENOMIC DNA]</scope>
    <source>
        <strain evidence="9">AR33</strain>
    </source>
</reference>
<organism evidence="8 9">
    <name type="scientific">Agromyces aureus</name>
    <dbReference type="NCBI Taxonomy" id="453304"/>
    <lineage>
        <taxon>Bacteria</taxon>
        <taxon>Bacillati</taxon>
        <taxon>Actinomycetota</taxon>
        <taxon>Actinomycetes</taxon>
        <taxon>Micrococcales</taxon>
        <taxon>Microbacteriaceae</taxon>
        <taxon>Agromyces</taxon>
    </lineage>
</organism>
<comment type="subcellular location">
    <subcellularLocation>
        <location evidence="1">Cell membrane</location>
        <topology evidence="1">Multi-pass membrane protein</topology>
    </subcellularLocation>
</comment>
<keyword evidence="9" id="KW-1185">Reference proteome</keyword>
<proteinExistence type="predicted"/>
<dbReference type="Gene3D" id="1.20.1250.20">
    <property type="entry name" value="MFS general substrate transporter like domains"/>
    <property type="match status" value="2"/>
</dbReference>
<dbReference type="EMBL" id="CP013979">
    <property type="protein sequence ID" value="ANJ25569.1"/>
    <property type="molecule type" value="Genomic_DNA"/>
</dbReference>
<feature type="compositionally biased region" description="Basic and acidic residues" evidence="5">
    <location>
        <begin position="63"/>
        <end position="72"/>
    </location>
</feature>
<dbReference type="AlphaFoldDB" id="A0A191WBK6"/>
<feature type="transmembrane region" description="Helical" evidence="6">
    <location>
        <begin position="145"/>
        <end position="162"/>
    </location>
</feature>
<feature type="transmembrane region" description="Helical" evidence="6">
    <location>
        <begin position="380"/>
        <end position="397"/>
    </location>
</feature>